<dbReference type="Proteomes" id="UP000280197">
    <property type="component" value="Chromosome"/>
</dbReference>
<reference evidence="2 3" key="1">
    <citation type="submission" date="2018-12" db="EMBL/GenBank/DDBJ databases">
        <authorList>
            <person name="Li K."/>
        </authorList>
    </citation>
    <scope>NUCLEOTIDE SEQUENCE [LARGE SCALE GENOMIC DNA]</scope>
    <source>
        <strain evidence="3">CR22</strain>
        <strain evidence="2">GGCR-6</strain>
    </source>
</reference>
<dbReference type="KEGG" id="saqu:EJC51_47260"/>
<dbReference type="EMBL" id="CP034463">
    <property type="protein sequence ID" value="AZP14744.1"/>
    <property type="molecule type" value="Genomic_DNA"/>
</dbReference>
<dbReference type="EMBL" id="CP034463">
    <property type="protein sequence ID" value="AZP22960.1"/>
    <property type="molecule type" value="Genomic_DNA"/>
</dbReference>
<keyword evidence="3" id="KW-1185">Reference proteome</keyword>
<evidence type="ECO:0000313" key="1">
    <source>
        <dbReference type="EMBL" id="AZP14744.1"/>
    </source>
</evidence>
<dbReference type="KEGG" id="saqu:EJC51_00285"/>
<protein>
    <submittedName>
        <fullName evidence="2">Uncharacterized protein</fullName>
    </submittedName>
</protein>
<name>A0A3S9IEZ4_9ACTN</name>
<dbReference type="AlphaFoldDB" id="A0A3S9IEZ4"/>
<evidence type="ECO:0000313" key="2">
    <source>
        <dbReference type="EMBL" id="AZP22960.1"/>
    </source>
</evidence>
<accession>A0A3S9IEZ4</accession>
<organism evidence="2 3">
    <name type="scientific">Streptomyces aquilus</name>
    <dbReference type="NCBI Taxonomy" id="2548456"/>
    <lineage>
        <taxon>Bacteria</taxon>
        <taxon>Bacillati</taxon>
        <taxon>Actinomycetota</taxon>
        <taxon>Actinomycetes</taxon>
        <taxon>Kitasatosporales</taxon>
        <taxon>Streptomycetaceae</taxon>
        <taxon>Streptomyces</taxon>
    </lineage>
</organism>
<dbReference type="RefSeq" id="WP_126269132.1">
    <property type="nucleotide sequence ID" value="NZ_CP034463.1"/>
</dbReference>
<evidence type="ECO:0000313" key="3">
    <source>
        <dbReference type="Proteomes" id="UP000280197"/>
    </source>
</evidence>
<gene>
    <name evidence="1" type="ORF">EJC51_00285</name>
    <name evidence="2" type="ORF">EJC51_47260</name>
</gene>
<sequence>MASHPLGLFPAHDADRHGKGKQKMHGLALYITHVWEAAATTDTSLCRVHGMEVDTERIALEVAPALAAIRTLDRDVICLSQTAAEQTRYLDFQKDDPQGRAVRGLLILRNADTHVPATIEVPADRVVGGVGLGYRVMPRWLSFDDLPDAIRNNPKNNPGAVQAYKDAVGGQLVMDTLLDAFAFIDRCDPTLARRVRGTDDLEYFPLHDYTTHDYDRLHPDQPSRPQLDAEIRRLTQETPPYGTGREILHSFNRDGQEVYCGNTIRHDIRTAFVEPGMQVTRDIRAGFPYSVITSDGTQHDVTVDEEGHLTAAGSPLASVPLQTPRNHCRPEVCEGWWELTTSDAFLYRQQRHLHEAIRDL</sequence>
<proteinExistence type="predicted"/>